<evidence type="ECO:0000256" key="11">
    <source>
        <dbReference type="ARBA" id="ARBA00022723"/>
    </source>
</evidence>
<feature type="binding site" evidence="22">
    <location>
        <position position="1188"/>
    </location>
    <ligand>
        <name>Zn(2+)</name>
        <dbReference type="ChEBI" id="CHEBI:29105"/>
        <note>catalytic</note>
    </ligand>
</feature>
<organism evidence="27 28">
    <name type="scientific">Oedothorax gibbosus</name>
    <dbReference type="NCBI Taxonomy" id="931172"/>
    <lineage>
        <taxon>Eukaryota</taxon>
        <taxon>Metazoa</taxon>
        <taxon>Ecdysozoa</taxon>
        <taxon>Arthropoda</taxon>
        <taxon>Chelicerata</taxon>
        <taxon>Arachnida</taxon>
        <taxon>Araneae</taxon>
        <taxon>Araneomorphae</taxon>
        <taxon>Entelegynae</taxon>
        <taxon>Araneoidea</taxon>
        <taxon>Linyphiidae</taxon>
        <taxon>Erigoninae</taxon>
        <taxon>Oedothorax</taxon>
    </lineage>
</organism>
<dbReference type="GO" id="GO:0042277">
    <property type="term" value="F:peptide binding"/>
    <property type="evidence" value="ECO:0007669"/>
    <property type="project" value="TreeGrafter"/>
</dbReference>
<name>A0AAV6UKJ6_9ARAC</name>
<dbReference type="InterPro" id="IPR014782">
    <property type="entry name" value="Peptidase_M1_dom"/>
</dbReference>
<comment type="subunit">
    <text evidence="5">Homodimer; disulfide-linked.</text>
</comment>
<dbReference type="FunFam" id="1.10.390.10:FF:000006">
    <property type="entry name" value="Puromycin-sensitive aminopeptidase"/>
    <property type="match status" value="2"/>
</dbReference>
<keyword evidence="18" id="KW-0472">Membrane</keyword>
<dbReference type="Gene3D" id="1.25.50.20">
    <property type="match status" value="3"/>
</dbReference>
<dbReference type="Pfam" id="PF11838">
    <property type="entry name" value="ERAP1_C"/>
    <property type="match status" value="3"/>
</dbReference>
<feature type="domain" description="Peptidase M1 membrane alanine aminopeptidase" evidence="24">
    <location>
        <begin position="1117"/>
        <end position="1331"/>
    </location>
</feature>
<dbReference type="CDD" id="cd09601">
    <property type="entry name" value="M1_APN-Q_like"/>
    <property type="match status" value="3"/>
</dbReference>
<evidence type="ECO:0000256" key="10">
    <source>
        <dbReference type="ARBA" id="ARBA00022692"/>
    </source>
</evidence>
<dbReference type="GO" id="GO:0005737">
    <property type="term" value="C:cytoplasm"/>
    <property type="evidence" value="ECO:0007669"/>
    <property type="project" value="TreeGrafter"/>
</dbReference>
<dbReference type="InterPro" id="IPR024571">
    <property type="entry name" value="ERAP1-like_C_dom"/>
</dbReference>
<keyword evidence="14" id="KW-0106">Calcium</keyword>
<dbReference type="FunFam" id="2.60.40.1730:FF:000012">
    <property type="entry name" value="Aminopeptidase N"/>
    <property type="match status" value="2"/>
</dbReference>
<dbReference type="GO" id="GO:0006508">
    <property type="term" value="P:proteolysis"/>
    <property type="evidence" value="ECO:0007669"/>
    <property type="project" value="UniProtKB-KW"/>
</dbReference>
<feature type="site" description="Transition state stabilizer" evidence="23">
    <location>
        <position position="1271"/>
    </location>
</feature>
<dbReference type="InterPro" id="IPR034016">
    <property type="entry name" value="M1_APN-typ"/>
</dbReference>
<evidence type="ECO:0000256" key="3">
    <source>
        <dbReference type="ARBA" id="ARBA00004609"/>
    </source>
</evidence>
<evidence type="ECO:0000256" key="5">
    <source>
        <dbReference type="ARBA" id="ARBA00011748"/>
    </source>
</evidence>
<evidence type="ECO:0000256" key="19">
    <source>
        <dbReference type="ARBA" id="ARBA00023157"/>
    </source>
</evidence>
<comment type="catalytic activity">
    <reaction evidence="1">
        <text>Release of N-terminal glutamate (and to a lesser extent aspartate) from a peptide.</text>
        <dbReference type="EC" id="3.4.11.7"/>
    </reaction>
</comment>
<dbReference type="GO" id="GO:0004230">
    <property type="term" value="F:glutamyl aminopeptidase activity"/>
    <property type="evidence" value="ECO:0007669"/>
    <property type="project" value="UniProtKB-EC"/>
</dbReference>
<evidence type="ECO:0000256" key="8">
    <source>
        <dbReference type="ARBA" id="ARBA00022475"/>
    </source>
</evidence>
<comment type="subcellular location">
    <subcellularLocation>
        <location evidence="3">Cell membrane</location>
        <topology evidence="3">Lipid-anchor</topology>
        <topology evidence="3">GPI-anchor</topology>
    </subcellularLocation>
    <subcellularLocation>
        <location evidence="2">Cell membrane</location>
        <topology evidence="2">Single-pass type II membrane protein</topology>
    </subcellularLocation>
</comment>
<proteinExistence type="inferred from homology"/>
<keyword evidence="19" id="KW-1015">Disulfide bond</keyword>
<keyword evidence="20" id="KW-0325">Glycoprotein</keyword>
<evidence type="ECO:0000256" key="17">
    <source>
        <dbReference type="ARBA" id="ARBA00023049"/>
    </source>
</evidence>
<evidence type="ECO:0000256" key="18">
    <source>
        <dbReference type="ARBA" id="ARBA00023136"/>
    </source>
</evidence>
<evidence type="ECO:0000256" key="9">
    <source>
        <dbReference type="ARBA" id="ARBA00022670"/>
    </source>
</evidence>
<dbReference type="GO" id="GO:0008270">
    <property type="term" value="F:zinc ion binding"/>
    <property type="evidence" value="ECO:0007669"/>
    <property type="project" value="InterPro"/>
</dbReference>
<accession>A0AAV6UKJ6</accession>
<keyword evidence="9" id="KW-0645">Protease</keyword>
<evidence type="ECO:0000256" key="6">
    <source>
        <dbReference type="ARBA" id="ARBA00012567"/>
    </source>
</evidence>
<dbReference type="Pfam" id="PF01433">
    <property type="entry name" value="Peptidase_M1"/>
    <property type="match status" value="3"/>
</dbReference>
<feature type="domain" description="Aminopeptidase N-like N-terminal" evidence="26">
    <location>
        <begin position="1767"/>
        <end position="1965"/>
    </location>
</feature>
<dbReference type="GO" id="GO:0005615">
    <property type="term" value="C:extracellular space"/>
    <property type="evidence" value="ECO:0007669"/>
    <property type="project" value="TreeGrafter"/>
</dbReference>
<keyword evidence="10" id="KW-0812">Transmembrane</keyword>
<evidence type="ECO:0000256" key="15">
    <source>
        <dbReference type="ARBA" id="ARBA00022968"/>
    </source>
</evidence>
<dbReference type="InterPro" id="IPR027268">
    <property type="entry name" value="Peptidase_M4/M1_CTD_sf"/>
</dbReference>
<evidence type="ECO:0000259" key="25">
    <source>
        <dbReference type="Pfam" id="PF11838"/>
    </source>
</evidence>
<dbReference type="InterPro" id="IPR050344">
    <property type="entry name" value="Peptidase_M1_aminopeptidases"/>
</dbReference>
<feature type="domain" description="ERAP1-like C-terminal" evidence="25">
    <location>
        <begin position="2309"/>
        <end position="2638"/>
    </location>
</feature>
<evidence type="ECO:0000256" key="22">
    <source>
        <dbReference type="PIRSR" id="PIRSR634016-3"/>
    </source>
</evidence>
<dbReference type="Gene3D" id="2.60.40.1910">
    <property type="match status" value="3"/>
</dbReference>
<keyword evidence="7" id="KW-0031">Aminopeptidase</keyword>
<gene>
    <name evidence="27" type="ORF">JTE90_005356</name>
</gene>
<evidence type="ECO:0000256" key="20">
    <source>
        <dbReference type="ARBA" id="ARBA00023180"/>
    </source>
</evidence>
<dbReference type="Pfam" id="PF17900">
    <property type="entry name" value="Peptidase_M1_N"/>
    <property type="match status" value="3"/>
</dbReference>
<comment type="caution">
    <text evidence="27">The sequence shown here is derived from an EMBL/GenBank/DDBJ whole genome shotgun (WGS) entry which is preliminary data.</text>
</comment>
<dbReference type="PANTHER" id="PTHR11533">
    <property type="entry name" value="PROTEASE M1 ZINC METALLOPROTEASE"/>
    <property type="match status" value="1"/>
</dbReference>
<comment type="cofactor">
    <cofactor evidence="22">
        <name>Zn(2+)</name>
        <dbReference type="ChEBI" id="CHEBI:29105"/>
    </cofactor>
    <text evidence="22">Binds 1 zinc ion per subunit.</text>
</comment>
<evidence type="ECO:0000259" key="24">
    <source>
        <dbReference type="Pfam" id="PF01433"/>
    </source>
</evidence>
<dbReference type="EMBL" id="JAFNEN010000376">
    <property type="protein sequence ID" value="KAG8184338.1"/>
    <property type="molecule type" value="Genomic_DNA"/>
</dbReference>
<evidence type="ECO:0000259" key="26">
    <source>
        <dbReference type="Pfam" id="PF17900"/>
    </source>
</evidence>
<keyword evidence="15" id="KW-0735">Signal-anchor</keyword>
<dbReference type="GO" id="GO:0043171">
    <property type="term" value="P:peptide catabolic process"/>
    <property type="evidence" value="ECO:0007669"/>
    <property type="project" value="TreeGrafter"/>
</dbReference>
<keyword evidence="13 22" id="KW-0862">Zinc</keyword>
<evidence type="ECO:0000256" key="4">
    <source>
        <dbReference type="ARBA" id="ARBA00010136"/>
    </source>
</evidence>
<feature type="binding site" evidence="22">
    <location>
        <position position="1192"/>
    </location>
    <ligand>
        <name>Zn(2+)</name>
        <dbReference type="ChEBI" id="CHEBI:29105"/>
        <note>catalytic</note>
    </ligand>
</feature>
<feature type="domain" description="Aminopeptidase N-like N-terminal" evidence="26">
    <location>
        <begin position="85"/>
        <end position="230"/>
    </location>
</feature>
<dbReference type="FunFam" id="1.10.390.10:FF:000013">
    <property type="entry name" value="Aminopeptidase N"/>
    <property type="match status" value="1"/>
</dbReference>
<feature type="domain" description="ERAP1-like C-terminal" evidence="25">
    <location>
        <begin position="571"/>
        <end position="821"/>
    </location>
</feature>
<feature type="active site" description="Proton acceptor" evidence="21">
    <location>
        <position position="1189"/>
    </location>
</feature>
<comment type="similarity">
    <text evidence="4">Belongs to the peptidase M1 family.</text>
</comment>
<feature type="domain" description="Peptidase M1 membrane alanine aminopeptidase" evidence="24">
    <location>
        <begin position="265"/>
        <end position="490"/>
    </location>
</feature>
<dbReference type="Gene3D" id="1.10.390.10">
    <property type="entry name" value="Neutral Protease Domain 2"/>
    <property type="match status" value="3"/>
</dbReference>
<evidence type="ECO:0000256" key="1">
    <source>
        <dbReference type="ARBA" id="ARBA00001703"/>
    </source>
</evidence>
<dbReference type="Gene3D" id="2.60.40.1730">
    <property type="entry name" value="tricorn interacting facor f3 domain"/>
    <property type="match status" value="3"/>
</dbReference>
<keyword evidence="12" id="KW-0378">Hydrolase</keyword>
<keyword evidence="28" id="KW-1185">Reference proteome</keyword>
<evidence type="ECO:0000256" key="13">
    <source>
        <dbReference type="ARBA" id="ARBA00022833"/>
    </source>
</evidence>
<evidence type="ECO:0000256" key="2">
    <source>
        <dbReference type="ARBA" id="ARBA00004401"/>
    </source>
</evidence>
<dbReference type="EC" id="3.4.11.7" evidence="6"/>
<dbReference type="PRINTS" id="PR00756">
    <property type="entry name" value="ALADIPTASE"/>
</dbReference>
<dbReference type="FunFam" id="1.25.50.20:FF:000001">
    <property type="entry name" value="Aminopeptidase"/>
    <property type="match status" value="1"/>
</dbReference>
<reference evidence="27 28" key="1">
    <citation type="journal article" date="2022" name="Nat. Ecol. Evol.">
        <title>A masculinizing supergene underlies an exaggerated male reproductive morph in a spider.</title>
        <authorList>
            <person name="Hendrickx F."/>
            <person name="De Corte Z."/>
            <person name="Sonet G."/>
            <person name="Van Belleghem S.M."/>
            <person name="Kostlbacher S."/>
            <person name="Vangestel C."/>
        </authorList>
    </citation>
    <scope>NUCLEOTIDE SEQUENCE [LARGE SCALE GENOMIC DNA]</scope>
    <source>
        <strain evidence="27">W744_W776</strain>
    </source>
</reference>
<keyword evidence="11 22" id="KW-0479">Metal-binding</keyword>
<keyword evidence="8" id="KW-1003">Cell membrane</keyword>
<evidence type="ECO:0000256" key="7">
    <source>
        <dbReference type="ARBA" id="ARBA00022438"/>
    </source>
</evidence>
<keyword evidence="17" id="KW-0482">Metalloprotease</keyword>
<evidence type="ECO:0000313" key="27">
    <source>
        <dbReference type="EMBL" id="KAG8184338.1"/>
    </source>
</evidence>
<dbReference type="GO" id="GO:0070006">
    <property type="term" value="F:metalloaminopeptidase activity"/>
    <property type="evidence" value="ECO:0007669"/>
    <property type="project" value="TreeGrafter"/>
</dbReference>
<evidence type="ECO:0000256" key="14">
    <source>
        <dbReference type="ARBA" id="ARBA00022837"/>
    </source>
</evidence>
<dbReference type="Proteomes" id="UP000827092">
    <property type="component" value="Unassembled WGS sequence"/>
</dbReference>
<dbReference type="InterPro" id="IPR045357">
    <property type="entry name" value="Aminopeptidase_N-like_N"/>
</dbReference>
<evidence type="ECO:0000256" key="23">
    <source>
        <dbReference type="PIRSR" id="PIRSR634016-4"/>
    </source>
</evidence>
<sequence>MVEGSDASEASPNVAEGWHGWRLCEGLNLLRPFQGELKEVEIIPLANLLDHVYNCECSCCVTLLNEYFVVNAYPGNKDTYNVPPLQIQQASVWSVSNQSNMELEKEFWYPRNQYYVLELVHVAEAGIYTLNYKFAGLLDQQDLYGFYRSSYQTSSGEKRYMATAKFWSDAANRAFPCFDEPRFKTTFNISLVHRKSELALSNMPVLGTEPIDTDKYITRFMETVPMTTYLTCFIVCDYEYKELITSSGTPIRAYIWPDAINTTTFALQSAYGMLEYFEQYFGINYSLPKLDLIVIPQFRSGASENWGLVTFSKFTLPYDPIESTSKSKQAVAAIVSHELSHMWFGNLVTMEEWKDAWLNEGFASYFEYFGVEAQYPDWDIHSYFLIEDFYPIMMRDMGDGPISPVVPPASLTHTQKISSNIGGSFTYKKGASIIRMIEYVLGREKFRNAITNYLKSHEYKNTVTDDLLDELSAVGGPQGHQSISHIMKTWLHQVGFPYVTITRKSSDTFIAKQRRFAKSEEIEEKKEEAEEQKSVWSIPLSYKSSDGQEGIVWLHDKEETEFSLPVKDSDWLKFNVNQTGYYIVNYDKDDWKKLSDALLKNHQAMSASDRSNLLFDSYLLAEAGHLSIDAFFSLSRYMKNEKHPVPWTTFQSNYKKILKIIHKETDLIILFKDYIRYLTSELYENLGWNTSKNHIDNLLRPVIIDLACSSGNQQCLVEASQLFKKWIEGERLPVDAKNLVFKYGMVYSNDLEEWNFMWDKCYAEMAFSNDCDKPHLEGLTNVPEPSLIQRFISKGVFIGTTIFSNLLENPVAQQQTWNYLNNVGNVDYKFLRGEYMSSEEDFKQMIKDDNITNYDHLLKHIRVQQRWLENNLQSLKTWLSTESSVPWYHYRLPEYQVPLHYDLQLHPILEKDLFIGTVAIDVQLLRPSGCLVLHSLDLRLSRVSVKDNAGQELEIEKFFLHQENDYVVIMTRDKMAAGLYRLYIEFEGDLKMNLKGLYKSSYVDPETNEKRFLATTQFESIDARRAFPCFDEPNFKTTFNVSIIHDHRHFALSNAIEESTTENENGFLVTKFEKTPPMVTYLLAIVVCDFEYKETITENGVRLRTYAAPYLIEKAQYALDTGSKILTYYETYFDIPFPLKKLDMIAIPDFAANGMENWGLVTYRERSFLCSNESTLEAKKPIVGVIAHELAHMWFGDLVTMQWWSDLWLNEGFATRMSYVGVKFAEPEMAKEDKDADAIVNAMSSDKTMNSHPIVQPVTRVNSAIFDGITYGKGGAVLKMLENFMGEDFRIGVSAYLKKYAFGNAETENLWDSLTEASKEGLNVSSLMRTWTHQMNYPYIMVERIQGGANETTYSLQQHQDFESRRHREMAVYQSSDQYYWQIPVTYRSSHSSEVQRMVLNTTEKVNLTVPDSDWVKLNYGCRGFYSVNYDTQTWKKFIDILEKNHTFFSLSDRLNLIYDALSLSESGVLDFDVSLNLTRYLIHEEHPSPWSLGLNFLLGLKNSFSDDRQYIVEEFIRSISKDLYNKYAWNDTTDNDERSLRGTLIAAACGSGNRECLQTAGRLFKQWMDEGQELPSDLKSYVFFYGLKVHSDTDTWNYMWNLYLNETDPYEQQQLLSNLPAVPNQDILGKLLEYAKDEELVRKHDFFSVLRSISGNKKGGGKDLVFRFIDDNWDYIVGKYDAYETERFISGMFSDYKTEADLEKVRKFYKRHPKAKGTSKLRSDAISEIEYEINWSKERRDEVEKWFKKNVHMPWNNLRLPTNVTPVSYNITLHPNITQGDFNGDVSIHLTVSQPSDTIVFHQSGLEITDLKLLLLDNDNVVDIGEENVDSRSKVEIDEEFPYKRNELHVVRLKEKIQGGRYVLEMKFAGKLAKEGRGMRRYQYTDRVTNEKRYLLATMFEPTYARKVFPCFDEPAFKAKFRLSIVHQSNMTALFNMPESGKNSLGDGLVKTVFQESPVMSTYLLFAAVSDFKYLEANYKGKPVRVYAPSDRIQEAKYGLNLTVHIMEKLENYFGVPYSLPKLDSIVVPGYMIGGMLGMEHWGAIAYTGESFLIEDQDSIVTKAMEWNRVSRIDPIVVHELVHQWIGNLVTMKWWDDLWLKEGLTSLVMYQRINDYVPEIEEVDARKRSQMMCADSIARSHPIVRNVSTSEDIKLTFDALAYRKGSAVFMMLQHILKTDFQKGISAYLNKYAYKNADEKDLWTELTNATSLDLDVAKIMDTWTQQIGFPFVEVHIRGGTVQASQEWFVRDKDPIAALQTARKLHYAPYGLIWKIPLVYRNLRTREEHTLWLENKMETFQINATSEDVIKFNPDFVGFYIVKYDSFEYAKLGRKLRQNHLDLSVSDRYNLLHDSFLLAESDRLTYDIPLRLSRYLERETRALPWTMFRDGTRLLMRRLGPQSRQLLKAFIADVTFLAYENNIAAIQNKNYFRFWKTTNEECAYNNPTPDFLFVVVELACRASNAKCDATMSQELQQWMLGKESKVDLPLLFELAIPKYGNATLWDFLHGELVSSDRTEDEKRLMAKGLALFTDPQLIQKTIAAISQDPQIEPNLAQVLFKGLSENFEAAPLLWEYAKGNWSHLMNRLAAKSDPSIGISTFCEMFSTPDQLHEIEEFMKTIPEAKSISEKCLSEIQDKINWSKKNEEDIAMWLNWNIRR</sequence>
<protein>
    <recommendedName>
        <fullName evidence="6">glutamyl aminopeptidase</fullName>
        <ecNumber evidence="6">3.4.11.7</ecNumber>
    </recommendedName>
</protein>
<feature type="domain" description="ERAP1-like C-terminal" evidence="25">
    <location>
        <begin position="1415"/>
        <end position="1731"/>
    </location>
</feature>
<evidence type="ECO:0000256" key="21">
    <source>
        <dbReference type="PIRSR" id="PIRSR634016-1"/>
    </source>
</evidence>
<evidence type="ECO:0000256" key="16">
    <source>
        <dbReference type="ARBA" id="ARBA00022989"/>
    </source>
</evidence>
<keyword evidence="16" id="KW-1133">Transmembrane helix</keyword>
<feature type="domain" description="Peptidase M1 membrane alanine aminopeptidase" evidence="24">
    <location>
        <begin position="1999"/>
        <end position="2223"/>
    </location>
</feature>
<dbReference type="FunFam" id="2.60.40.1910:FF:000006">
    <property type="entry name" value="Aminopeptidase"/>
    <property type="match status" value="1"/>
</dbReference>
<dbReference type="InterPro" id="IPR001930">
    <property type="entry name" value="Peptidase_M1"/>
</dbReference>
<evidence type="ECO:0000256" key="12">
    <source>
        <dbReference type="ARBA" id="ARBA00022801"/>
    </source>
</evidence>
<dbReference type="SUPFAM" id="SSF63737">
    <property type="entry name" value="Leukotriene A4 hydrolase N-terminal domain"/>
    <property type="match status" value="3"/>
</dbReference>
<evidence type="ECO:0000313" key="28">
    <source>
        <dbReference type="Proteomes" id="UP000827092"/>
    </source>
</evidence>
<dbReference type="SUPFAM" id="SSF55486">
    <property type="entry name" value="Metalloproteases ('zincins'), catalytic domain"/>
    <property type="match status" value="3"/>
</dbReference>
<dbReference type="InterPro" id="IPR042097">
    <property type="entry name" value="Aminopeptidase_N-like_N_sf"/>
</dbReference>
<feature type="domain" description="Aminopeptidase N-like N-terminal" evidence="26">
    <location>
        <begin position="897"/>
        <end position="1082"/>
    </location>
</feature>
<feature type="binding site" evidence="22">
    <location>
        <position position="1211"/>
    </location>
    <ligand>
        <name>Zn(2+)</name>
        <dbReference type="ChEBI" id="CHEBI:29105"/>
        <note>catalytic</note>
    </ligand>
</feature>
<dbReference type="GO" id="GO:0005886">
    <property type="term" value="C:plasma membrane"/>
    <property type="evidence" value="ECO:0007669"/>
    <property type="project" value="UniProtKB-SubCell"/>
</dbReference>
<dbReference type="PANTHER" id="PTHR11533:SF276">
    <property type="entry name" value="GLUTAMYL AMINOPEPTIDASE"/>
    <property type="match status" value="1"/>
</dbReference>